<sequence length="309" mass="33373">MASSTGSLPAPLPSPLAQSASFADDREENTAADLDPALSHRLDSVPPLTTTPAVTEDDKVEALHLLADSVAQQRQIASTATIFHPSTLSLMILALGLVYQYFYHGSRSDLALVGTTSAGIVMSVLITVRWLTSPYIEEAERVGTWRWLDLGRNDANTSSSIVGSEDEILLTRFGDEVIGTIFIRGVRDDCGGSSSSPTNTSSANSSPKKTRAKNLPVTALIRGWTVKRRYRHKGIGTGLLEEAVALAQSKGWHGPEFAEDHANSAKLMPMTFLSGFVKREKLARLALEKVKSEKGVTNDVGKNGRRAKR</sequence>
<dbReference type="Pfam" id="PF00583">
    <property type="entry name" value="Acetyltransf_1"/>
    <property type="match status" value="1"/>
</dbReference>
<evidence type="ECO:0000259" key="3">
    <source>
        <dbReference type="PROSITE" id="PS51186"/>
    </source>
</evidence>
<comment type="caution">
    <text evidence="4">The sequence shown here is derived from an EMBL/GenBank/DDBJ whole genome shotgun (WGS) entry which is preliminary data.</text>
</comment>
<dbReference type="GO" id="GO:0016747">
    <property type="term" value="F:acyltransferase activity, transferring groups other than amino-acyl groups"/>
    <property type="evidence" value="ECO:0007669"/>
    <property type="project" value="InterPro"/>
</dbReference>
<dbReference type="InterPro" id="IPR016181">
    <property type="entry name" value="Acyl_CoA_acyltransferase"/>
</dbReference>
<reference evidence="4 5" key="1">
    <citation type="submission" date="2013-03" db="EMBL/GenBank/DDBJ databases">
        <title>The Genome Sequence of Exophiala aquamarina CBS 119918.</title>
        <authorList>
            <consortium name="The Broad Institute Genomics Platform"/>
            <person name="Cuomo C."/>
            <person name="de Hoog S."/>
            <person name="Gorbushina A."/>
            <person name="Walker B."/>
            <person name="Young S.K."/>
            <person name="Zeng Q."/>
            <person name="Gargeya S."/>
            <person name="Fitzgerald M."/>
            <person name="Haas B."/>
            <person name="Abouelleil A."/>
            <person name="Allen A.W."/>
            <person name="Alvarado L."/>
            <person name="Arachchi H.M."/>
            <person name="Berlin A.M."/>
            <person name="Chapman S.B."/>
            <person name="Gainer-Dewar J."/>
            <person name="Goldberg J."/>
            <person name="Griggs A."/>
            <person name="Gujja S."/>
            <person name="Hansen M."/>
            <person name="Howarth C."/>
            <person name="Imamovic A."/>
            <person name="Ireland A."/>
            <person name="Larimer J."/>
            <person name="McCowan C."/>
            <person name="Murphy C."/>
            <person name="Pearson M."/>
            <person name="Poon T.W."/>
            <person name="Priest M."/>
            <person name="Roberts A."/>
            <person name="Saif S."/>
            <person name="Shea T."/>
            <person name="Sisk P."/>
            <person name="Sykes S."/>
            <person name="Wortman J."/>
            <person name="Nusbaum C."/>
            <person name="Birren B."/>
        </authorList>
    </citation>
    <scope>NUCLEOTIDE SEQUENCE [LARGE SCALE GENOMIC DNA]</scope>
    <source>
        <strain evidence="4 5">CBS 119918</strain>
    </source>
</reference>
<organism evidence="4 5">
    <name type="scientific">Exophiala aquamarina CBS 119918</name>
    <dbReference type="NCBI Taxonomy" id="1182545"/>
    <lineage>
        <taxon>Eukaryota</taxon>
        <taxon>Fungi</taxon>
        <taxon>Dikarya</taxon>
        <taxon>Ascomycota</taxon>
        <taxon>Pezizomycotina</taxon>
        <taxon>Eurotiomycetes</taxon>
        <taxon>Chaetothyriomycetidae</taxon>
        <taxon>Chaetothyriales</taxon>
        <taxon>Herpotrichiellaceae</taxon>
        <taxon>Exophiala</taxon>
    </lineage>
</organism>
<proteinExistence type="predicted"/>
<evidence type="ECO:0000256" key="2">
    <source>
        <dbReference type="SAM" id="Phobius"/>
    </source>
</evidence>
<evidence type="ECO:0000256" key="1">
    <source>
        <dbReference type="SAM" id="MobiDB-lite"/>
    </source>
</evidence>
<feature type="compositionally biased region" description="Low complexity" evidence="1">
    <location>
        <begin position="193"/>
        <end position="207"/>
    </location>
</feature>
<evidence type="ECO:0000313" key="5">
    <source>
        <dbReference type="Proteomes" id="UP000027920"/>
    </source>
</evidence>
<dbReference type="AlphaFoldDB" id="A0A072P7T6"/>
<accession>A0A072P7T6</accession>
<dbReference type="Proteomes" id="UP000027920">
    <property type="component" value="Unassembled WGS sequence"/>
</dbReference>
<dbReference type="OrthoDB" id="5343688at2759"/>
<feature type="region of interest" description="Disordered" evidence="1">
    <location>
        <begin position="1"/>
        <end position="52"/>
    </location>
</feature>
<dbReference type="CDD" id="cd04301">
    <property type="entry name" value="NAT_SF"/>
    <property type="match status" value="1"/>
</dbReference>
<protein>
    <recommendedName>
        <fullName evidence="3">N-acetyltransferase domain-containing protein</fullName>
    </recommendedName>
</protein>
<feature type="transmembrane region" description="Helical" evidence="2">
    <location>
        <begin position="82"/>
        <end position="104"/>
    </location>
</feature>
<keyword evidence="2" id="KW-0812">Transmembrane</keyword>
<evidence type="ECO:0000313" key="4">
    <source>
        <dbReference type="EMBL" id="KEF55762.1"/>
    </source>
</evidence>
<feature type="domain" description="N-acetyltransferase" evidence="3">
    <location>
        <begin position="126"/>
        <end position="294"/>
    </location>
</feature>
<dbReference type="SUPFAM" id="SSF55729">
    <property type="entry name" value="Acyl-CoA N-acyltransferases (Nat)"/>
    <property type="match status" value="1"/>
</dbReference>
<keyword evidence="2" id="KW-0472">Membrane</keyword>
<dbReference type="PROSITE" id="PS51186">
    <property type="entry name" value="GNAT"/>
    <property type="match status" value="1"/>
</dbReference>
<dbReference type="InterPro" id="IPR000182">
    <property type="entry name" value="GNAT_dom"/>
</dbReference>
<feature type="compositionally biased region" description="Low complexity" evidence="1">
    <location>
        <begin position="1"/>
        <end position="21"/>
    </location>
</feature>
<dbReference type="EMBL" id="AMGV01000007">
    <property type="protein sequence ID" value="KEF55762.1"/>
    <property type="molecule type" value="Genomic_DNA"/>
</dbReference>
<feature type="region of interest" description="Disordered" evidence="1">
    <location>
        <begin position="190"/>
        <end position="212"/>
    </location>
</feature>
<feature type="transmembrane region" description="Helical" evidence="2">
    <location>
        <begin position="110"/>
        <end position="131"/>
    </location>
</feature>
<name>A0A072P7T6_9EURO</name>
<dbReference type="GeneID" id="25283425"/>
<keyword evidence="5" id="KW-1185">Reference proteome</keyword>
<gene>
    <name evidence="4" type="ORF">A1O9_08513</name>
</gene>
<dbReference type="VEuPathDB" id="FungiDB:A1O9_08513"/>
<dbReference type="HOGENOM" id="CLU_040076_1_0_1"/>
<keyword evidence="2" id="KW-1133">Transmembrane helix</keyword>
<dbReference type="RefSeq" id="XP_013258352.1">
    <property type="nucleotide sequence ID" value="XM_013402898.1"/>
</dbReference>
<dbReference type="Gene3D" id="3.40.630.30">
    <property type="match status" value="1"/>
</dbReference>